<dbReference type="OrthoDB" id="407275at2759"/>
<dbReference type="Gramene" id="TVU25374">
    <property type="protein sequence ID" value="TVU25374"/>
    <property type="gene ID" value="EJB05_27868"/>
</dbReference>
<evidence type="ECO:0000256" key="7">
    <source>
        <dbReference type="SAM" id="SignalP"/>
    </source>
</evidence>
<dbReference type="AlphaFoldDB" id="A0A5J9UPR8"/>
<dbReference type="InterPro" id="IPR016169">
    <property type="entry name" value="FAD-bd_PCMH_sub2"/>
</dbReference>
<dbReference type="EMBL" id="RWGY01000013">
    <property type="protein sequence ID" value="TVU25374.1"/>
    <property type="molecule type" value="Genomic_DNA"/>
</dbReference>
<dbReference type="InterPro" id="IPR036318">
    <property type="entry name" value="FAD-bd_PCMH-like_sf"/>
</dbReference>
<keyword evidence="10" id="KW-1185">Reference proteome</keyword>
<feature type="chain" id="PRO_5023874925" description="FAD-binding PCMH-type domain-containing protein" evidence="7">
    <location>
        <begin position="22"/>
        <end position="522"/>
    </location>
</feature>
<dbReference type="PROSITE" id="PS51387">
    <property type="entry name" value="FAD_PCMH"/>
    <property type="match status" value="1"/>
</dbReference>
<dbReference type="Pfam" id="PF01565">
    <property type="entry name" value="FAD_binding_4"/>
    <property type="match status" value="1"/>
</dbReference>
<reference evidence="9 10" key="1">
    <citation type="journal article" date="2019" name="Sci. Rep.">
        <title>A high-quality genome of Eragrostis curvula grass provides insights into Poaceae evolution and supports new strategies to enhance forage quality.</title>
        <authorList>
            <person name="Carballo J."/>
            <person name="Santos B.A.C.M."/>
            <person name="Zappacosta D."/>
            <person name="Garbus I."/>
            <person name="Selva J.P."/>
            <person name="Gallo C.A."/>
            <person name="Diaz A."/>
            <person name="Albertini E."/>
            <person name="Caccamo M."/>
            <person name="Echenique V."/>
        </authorList>
    </citation>
    <scope>NUCLEOTIDE SEQUENCE [LARGE SCALE GENOMIC DNA]</scope>
    <source>
        <strain evidence="10">cv. Victoria</strain>
        <tissue evidence="9">Leaf</tissue>
    </source>
</reference>
<evidence type="ECO:0000256" key="5">
    <source>
        <dbReference type="ARBA" id="ARBA00022827"/>
    </source>
</evidence>
<keyword evidence="5" id="KW-0274">FAD</keyword>
<comment type="cofactor">
    <cofactor evidence="1">
        <name>FAD</name>
        <dbReference type="ChEBI" id="CHEBI:57692"/>
    </cofactor>
</comment>
<keyword evidence="6" id="KW-0325">Glycoprotein</keyword>
<evidence type="ECO:0000256" key="3">
    <source>
        <dbReference type="ARBA" id="ARBA00022630"/>
    </source>
</evidence>
<gene>
    <name evidence="9" type="ORF">EJB05_27868</name>
</gene>
<dbReference type="GO" id="GO:0071949">
    <property type="term" value="F:FAD binding"/>
    <property type="evidence" value="ECO:0007669"/>
    <property type="project" value="InterPro"/>
</dbReference>
<comment type="caution">
    <text evidence="9">The sequence shown here is derived from an EMBL/GenBank/DDBJ whole genome shotgun (WGS) entry which is preliminary data.</text>
</comment>
<evidence type="ECO:0000256" key="1">
    <source>
        <dbReference type="ARBA" id="ARBA00001974"/>
    </source>
</evidence>
<proteinExistence type="inferred from homology"/>
<comment type="similarity">
    <text evidence="2">Belongs to the oxygen-dependent FAD-linked oxidoreductase family.</text>
</comment>
<dbReference type="InterPro" id="IPR016166">
    <property type="entry name" value="FAD-bd_PCMH"/>
</dbReference>
<dbReference type="Pfam" id="PF08031">
    <property type="entry name" value="BBE"/>
    <property type="match status" value="1"/>
</dbReference>
<dbReference type="Gene3D" id="3.30.465.10">
    <property type="match status" value="1"/>
</dbReference>
<sequence>MAVILATLCLLSCTFFLPSSASSTEFLQCLSQTIPADHMFQQSSSSFTSVLQSSIQNPKFATSTTVRPLCIVTASDASHVQSAVRCGHRHGVRLRVRSGGHDYEGLSYRSVQPEEFAVLDLAMLRGVRVRRGEASAWVDAGATLGELYYALGTANPGFAFPGGACATVGVSGFISGGGIGLMMRKYGVGGDNVLDARVVTAGGELLDRAAMGEDLFWAIRGGGGESFGVVVAWRLKLSKVPATVTVVNVWKSVDQGAADLLAKWETTILQPFLTDLTIRAVMQGNNTLFQTLYLGRCSKLVATMNSVFPELGTTAADCNEMTWLQAMAFVYFGRADAPAEGLLNRTNALGGPTLTYFKSKSDYARRAVGKAGWESIFRQHLSRNGAGLVILEPHGAAVGGPNTNATSPYPHRRGVLFNLQYGSMWWGEANGTAAATALGWLNGLYDFMAQFVSSNPREAFANYRDLDMGRNVVGGDDVSTYRSGRVWGERYFMGNFRKLAAVKARVDPSDYFRNEQSIPPLR</sequence>
<feature type="signal peptide" evidence="7">
    <location>
        <begin position="1"/>
        <end position="21"/>
    </location>
</feature>
<feature type="domain" description="FAD-binding PCMH-type" evidence="8">
    <location>
        <begin position="64"/>
        <end position="240"/>
    </location>
</feature>
<name>A0A5J9UPR8_9POAL</name>
<dbReference type="Gene3D" id="3.40.462.20">
    <property type="match status" value="1"/>
</dbReference>
<protein>
    <recommendedName>
        <fullName evidence="8">FAD-binding PCMH-type domain-containing protein</fullName>
    </recommendedName>
</protein>
<keyword evidence="3" id="KW-0285">Flavoprotein</keyword>
<dbReference type="PANTHER" id="PTHR32448">
    <property type="entry name" value="OS08G0158400 PROTEIN"/>
    <property type="match status" value="1"/>
</dbReference>
<evidence type="ECO:0000313" key="10">
    <source>
        <dbReference type="Proteomes" id="UP000324897"/>
    </source>
</evidence>
<dbReference type="SUPFAM" id="SSF56176">
    <property type="entry name" value="FAD-binding/transporter-associated domain-like"/>
    <property type="match status" value="1"/>
</dbReference>
<dbReference type="InterPro" id="IPR016167">
    <property type="entry name" value="FAD-bd_PCMH_sub1"/>
</dbReference>
<dbReference type="InterPro" id="IPR006094">
    <property type="entry name" value="Oxid_FAD_bind_N"/>
</dbReference>
<dbReference type="GO" id="GO:0016491">
    <property type="term" value="F:oxidoreductase activity"/>
    <property type="evidence" value="ECO:0007669"/>
    <property type="project" value="InterPro"/>
</dbReference>
<keyword evidence="4 7" id="KW-0732">Signal</keyword>
<evidence type="ECO:0000313" key="9">
    <source>
        <dbReference type="EMBL" id="TVU25374.1"/>
    </source>
</evidence>
<evidence type="ECO:0000259" key="8">
    <source>
        <dbReference type="PROSITE" id="PS51387"/>
    </source>
</evidence>
<evidence type="ECO:0000256" key="2">
    <source>
        <dbReference type="ARBA" id="ARBA00005466"/>
    </source>
</evidence>
<evidence type="ECO:0000256" key="6">
    <source>
        <dbReference type="ARBA" id="ARBA00023180"/>
    </source>
</evidence>
<dbReference type="InterPro" id="IPR012951">
    <property type="entry name" value="BBE"/>
</dbReference>
<dbReference type="Gene3D" id="3.30.43.10">
    <property type="entry name" value="Uridine Diphospho-n-acetylenolpyruvylglucosamine Reductase, domain 2"/>
    <property type="match status" value="1"/>
</dbReference>
<evidence type="ECO:0000256" key="4">
    <source>
        <dbReference type="ARBA" id="ARBA00022729"/>
    </source>
</evidence>
<dbReference type="Proteomes" id="UP000324897">
    <property type="component" value="Chromosome 2"/>
</dbReference>
<organism evidence="9 10">
    <name type="scientific">Eragrostis curvula</name>
    <name type="common">weeping love grass</name>
    <dbReference type="NCBI Taxonomy" id="38414"/>
    <lineage>
        <taxon>Eukaryota</taxon>
        <taxon>Viridiplantae</taxon>
        <taxon>Streptophyta</taxon>
        <taxon>Embryophyta</taxon>
        <taxon>Tracheophyta</taxon>
        <taxon>Spermatophyta</taxon>
        <taxon>Magnoliopsida</taxon>
        <taxon>Liliopsida</taxon>
        <taxon>Poales</taxon>
        <taxon>Poaceae</taxon>
        <taxon>PACMAD clade</taxon>
        <taxon>Chloridoideae</taxon>
        <taxon>Eragrostideae</taxon>
        <taxon>Eragrostidinae</taxon>
        <taxon>Eragrostis</taxon>
    </lineage>
</organism>
<feature type="non-terminal residue" evidence="9">
    <location>
        <position position="1"/>
    </location>
</feature>
<accession>A0A5J9UPR8</accession>